<sequence length="185" mass="21537">MNDLPQPQCSSQIKTLYSQNLNAEKNRNLKLVEFTDSFNPSILQTINSEFKLRENFKRKIVILGLRNTGGDIQKFKRLFYSLNQPCPTKFNRLKSINSNYPAPVVCELRSEENVNKILRVSYKLKSNGEFKNFYINQQQSVNQRLLNSIDRQKRKLSNGQNKQEFLKSSQVLNQPTIESKTTNKS</sequence>
<comment type="caution">
    <text evidence="2">The sequence shown here is derived from an EMBL/GenBank/DDBJ whole genome shotgun (WGS) entry which is preliminary data.</text>
</comment>
<name>A0A814SYN5_9BILA</name>
<gene>
    <name evidence="2" type="ORF">OXX778_LOCUS23347</name>
</gene>
<reference evidence="2" key="1">
    <citation type="submission" date="2021-02" db="EMBL/GenBank/DDBJ databases">
        <authorList>
            <person name="Nowell W R."/>
        </authorList>
    </citation>
    <scope>NUCLEOTIDE SEQUENCE</scope>
    <source>
        <strain evidence="2">Ploen Becks lab</strain>
    </source>
</reference>
<proteinExistence type="predicted"/>
<accession>A0A814SYN5</accession>
<dbReference type="AlphaFoldDB" id="A0A814SYN5"/>
<evidence type="ECO:0000313" key="3">
    <source>
        <dbReference type="Proteomes" id="UP000663879"/>
    </source>
</evidence>
<organism evidence="2 3">
    <name type="scientific">Brachionus calyciflorus</name>
    <dbReference type="NCBI Taxonomy" id="104777"/>
    <lineage>
        <taxon>Eukaryota</taxon>
        <taxon>Metazoa</taxon>
        <taxon>Spiralia</taxon>
        <taxon>Gnathifera</taxon>
        <taxon>Rotifera</taxon>
        <taxon>Eurotatoria</taxon>
        <taxon>Monogononta</taxon>
        <taxon>Pseudotrocha</taxon>
        <taxon>Ploima</taxon>
        <taxon>Brachionidae</taxon>
        <taxon>Brachionus</taxon>
    </lineage>
</organism>
<evidence type="ECO:0000313" key="2">
    <source>
        <dbReference type="EMBL" id="CAF1152795.1"/>
    </source>
</evidence>
<keyword evidence="3" id="KW-1185">Reference proteome</keyword>
<protein>
    <submittedName>
        <fullName evidence="2">Uncharacterized protein</fullName>
    </submittedName>
</protein>
<evidence type="ECO:0000256" key="1">
    <source>
        <dbReference type="SAM" id="Coils"/>
    </source>
</evidence>
<keyword evidence="1" id="KW-0175">Coiled coil</keyword>
<dbReference type="EMBL" id="CAJNOC010012254">
    <property type="protein sequence ID" value="CAF1152795.1"/>
    <property type="molecule type" value="Genomic_DNA"/>
</dbReference>
<dbReference type="Proteomes" id="UP000663879">
    <property type="component" value="Unassembled WGS sequence"/>
</dbReference>
<feature type="non-terminal residue" evidence="2">
    <location>
        <position position="185"/>
    </location>
</feature>
<feature type="coiled-coil region" evidence="1">
    <location>
        <begin position="135"/>
        <end position="162"/>
    </location>
</feature>